<dbReference type="Proteomes" id="UP000813463">
    <property type="component" value="Chromosome 3"/>
</dbReference>
<dbReference type="RefSeq" id="XP_056694941.1">
    <property type="nucleotide sequence ID" value="XM_056838963.1"/>
</dbReference>
<evidence type="ECO:0000313" key="2">
    <source>
        <dbReference type="Proteomes" id="UP000813463"/>
    </source>
</evidence>
<dbReference type="InterPro" id="IPR043502">
    <property type="entry name" value="DNA/RNA_pol_sf"/>
</dbReference>
<dbReference type="PANTHER" id="PTHR46890:SF48">
    <property type="entry name" value="RNA-DIRECTED DNA POLYMERASE"/>
    <property type="match status" value="1"/>
</dbReference>
<accession>A0ABM3RH61</accession>
<evidence type="ECO:0000313" key="3">
    <source>
        <dbReference type="RefSeq" id="XP_056694941.1"/>
    </source>
</evidence>
<sequence>MAVIKVDMSKAYDRVDWIFLLKVLQAYRFSDKWVQLISQCISTVWFRTLVNGKAYAPFKPKCGLRQGDPLSPYLFLFCMDILSRMLSLAEDIKLFKDLQVSSRSPSISHLFFADDAMLFFKADKGACSFIMENLVRFGKISGQQLNLKKSFFKFSPL</sequence>
<dbReference type="PANTHER" id="PTHR46890">
    <property type="entry name" value="NON-LTR RETROLELEMENT REVERSE TRANSCRIPTASE-LIKE PROTEIN-RELATED"/>
    <property type="match status" value="1"/>
</dbReference>
<evidence type="ECO:0000259" key="1">
    <source>
        <dbReference type="PROSITE" id="PS50878"/>
    </source>
</evidence>
<dbReference type="PROSITE" id="PS50878">
    <property type="entry name" value="RT_POL"/>
    <property type="match status" value="1"/>
</dbReference>
<reference evidence="2" key="1">
    <citation type="journal article" date="2021" name="Nat. Commun.">
        <title>Genomic analyses provide insights into spinach domestication and the genetic basis of agronomic traits.</title>
        <authorList>
            <person name="Cai X."/>
            <person name="Sun X."/>
            <person name="Xu C."/>
            <person name="Sun H."/>
            <person name="Wang X."/>
            <person name="Ge C."/>
            <person name="Zhang Z."/>
            <person name="Wang Q."/>
            <person name="Fei Z."/>
            <person name="Jiao C."/>
            <person name="Wang Q."/>
        </authorList>
    </citation>
    <scope>NUCLEOTIDE SEQUENCE [LARGE SCALE GENOMIC DNA]</scope>
    <source>
        <strain evidence="2">cv. Varoflay</strain>
    </source>
</reference>
<proteinExistence type="predicted"/>
<dbReference type="SUPFAM" id="SSF56672">
    <property type="entry name" value="DNA/RNA polymerases"/>
    <property type="match status" value="1"/>
</dbReference>
<protein>
    <submittedName>
        <fullName evidence="3">Secreted RxLR effector protein 78-like</fullName>
    </submittedName>
</protein>
<dbReference type="Pfam" id="PF00078">
    <property type="entry name" value="RVT_1"/>
    <property type="match status" value="1"/>
</dbReference>
<name>A0ABM3RH61_SPIOL</name>
<organism evidence="2 3">
    <name type="scientific">Spinacia oleracea</name>
    <name type="common">Spinach</name>
    <dbReference type="NCBI Taxonomy" id="3562"/>
    <lineage>
        <taxon>Eukaryota</taxon>
        <taxon>Viridiplantae</taxon>
        <taxon>Streptophyta</taxon>
        <taxon>Embryophyta</taxon>
        <taxon>Tracheophyta</taxon>
        <taxon>Spermatophyta</taxon>
        <taxon>Magnoliopsida</taxon>
        <taxon>eudicotyledons</taxon>
        <taxon>Gunneridae</taxon>
        <taxon>Pentapetalae</taxon>
        <taxon>Caryophyllales</taxon>
        <taxon>Chenopodiaceae</taxon>
        <taxon>Chenopodioideae</taxon>
        <taxon>Anserineae</taxon>
        <taxon>Spinacia</taxon>
    </lineage>
</organism>
<dbReference type="InterPro" id="IPR000477">
    <property type="entry name" value="RT_dom"/>
</dbReference>
<dbReference type="InterPro" id="IPR052343">
    <property type="entry name" value="Retrotransposon-Effector_Assoc"/>
</dbReference>
<reference evidence="3" key="2">
    <citation type="submission" date="2025-08" db="UniProtKB">
        <authorList>
            <consortium name="RefSeq"/>
        </authorList>
    </citation>
    <scope>IDENTIFICATION</scope>
    <source>
        <tissue evidence="3">Leaf</tissue>
    </source>
</reference>
<gene>
    <name evidence="3" type="primary">LOC130469590</name>
</gene>
<keyword evidence="2" id="KW-1185">Reference proteome</keyword>
<feature type="domain" description="Reverse transcriptase" evidence="1">
    <location>
        <begin position="1"/>
        <end position="157"/>
    </location>
</feature>
<dbReference type="GeneID" id="130469590"/>